<protein>
    <submittedName>
        <fullName evidence="4">Uncharacterized protein</fullName>
    </submittedName>
</protein>
<evidence type="ECO:0000313" key="4">
    <source>
        <dbReference type="EMBL" id="SMF79640.1"/>
    </source>
</evidence>
<evidence type="ECO:0000256" key="2">
    <source>
        <dbReference type="ARBA" id="ARBA00022490"/>
    </source>
</evidence>
<feature type="region of interest" description="Disordered" evidence="3">
    <location>
        <begin position="1"/>
        <end position="29"/>
    </location>
</feature>
<comment type="subcellular location">
    <subcellularLocation>
        <location evidence="1">Cytoplasm</location>
    </subcellularLocation>
</comment>
<dbReference type="Proteomes" id="UP000192911">
    <property type="component" value="Unassembled WGS sequence"/>
</dbReference>
<evidence type="ECO:0000313" key="5">
    <source>
        <dbReference type="Proteomes" id="UP000192911"/>
    </source>
</evidence>
<evidence type="ECO:0000256" key="3">
    <source>
        <dbReference type="SAM" id="MobiDB-lite"/>
    </source>
</evidence>
<keyword evidence="5" id="KW-1185">Reference proteome</keyword>
<dbReference type="GO" id="GO:0005737">
    <property type="term" value="C:cytoplasm"/>
    <property type="evidence" value="ECO:0007669"/>
    <property type="project" value="UniProtKB-SubCell"/>
</dbReference>
<name>A0A1X7H4C5_TRICW</name>
<dbReference type="InterPro" id="IPR044159">
    <property type="entry name" value="IQM"/>
</dbReference>
<reference evidence="5" key="1">
    <citation type="submission" date="2017-04" db="EMBL/GenBank/DDBJ databases">
        <authorList>
            <person name="Varghese N."/>
            <person name="Submissions S."/>
        </authorList>
    </citation>
    <scope>NUCLEOTIDE SEQUENCE [LARGE SCALE GENOMIC DNA]</scope>
    <source>
        <strain evidence="5">Ballard 720</strain>
    </source>
</reference>
<dbReference type="RefSeq" id="WP_085230486.1">
    <property type="nucleotide sequence ID" value="NZ_BSQD01000019.1"/>
</dbReference>
<evidence type="ECO:0000256" key="1">
    <source>
        <dbReference type="ARBA" id="ARBA00004496"/>
    </source>
</evidence>
<keyword evidence="2" id="KW-0963">Cytoplasm</keyword>
<dbReference type="STRING" id="28094.SAMN06295900_12163"/>
<sequence length="272" mass="29925">MLTINTSNVNVVAGGNGPQSEPSLPAKEVKNSSSLMRFKEVAGFVARMMPRERRGEAGVHPKYWLEIRDPKHRDRISLSGFDSQSGAFGAWQDDRHNRLGLFEWIDRHPEVEVSTLKGGPKHPFSEKVGYIHYLQPSEAARYRVDISCGQWTTGGALLDTTQLPGKSGMKGHAALVIHANGEVFVHPYEKGKWQHTSTTGARAVLSAGMVAIEQGKAKSFHLDSGHYMPGTPQLKNFLEKMVEKGVAVAGLDIHAKDMSRNEIEALIDRCAS</sequence>
<dbReference type="PANTHER" id="PTHR31250:SF27">
    <property type="entry name" value="IQ DOMAIN-CONTAINING PROTEIN IQM5"/>
    <property type="match status" value="1"/>
</dbReference>
<dbReference type="EMBL" id="FXAH01000021">
    <property type="protein sequence ID" value="SMF79640.1"/>
    <property type="molecule type" value="Genomic_DNA"/>
</dbReference>
<feature type="compositionally biased region" description="Polar residues" evidence="3">
    <location>
        <begin position="1"/>
        <end position="10"/>
    </location>
</feature>
<dbReference type="PANTHER" id="PTHR31250">
    <property type="entry name" value="IQ DOMAIN-CONTAINING PROTEIN IQM3"/>
    <property type="match status" value="1"/>
</dbReference>
<dbReference type="OrthoDB" id="197187at2"/>
<dbReference type="GeneID" id="95548253"/>
<dbReference type="AlphaFoldDB" id="A0A1X7H4C5"/>
<organism evidence="4 5">
    <name type="scientific">Trinickia caryophylli</name>
    <name type="common">Paraburkholderia caryophylli</name>
    <dbReference type="NCBI Taxonomy" id="28094"/>
    <lineage>
        <taxon>Bacteria</taxon>
        <taxon>Pseudomonadati</taxon>
        <taxon>Pseudomonadota</taxon>
        <taxon>Betaproteobacteria</taxon>
        <taxon>Burkholderiales</taxon>
        <taxon>Burkholderiaceae</taxon>
        <taxon>Trinickia</taxon>
    </lineage>
</organism>
<accession>A0A1X7H4C5</accession>
<gene>
    <name evidence="4" type="ORF">SAMN06295900_12163</name>
</gene>
<proteinExistence type="predicted"/>